<name>A0A6J6V3H1_9ZZZZ</name>
<dbReference type="InterPro" id="IPR020846">
    <property type="entry name" value="MFS_dom"/>
</dbReference>
<feature type="transmembrane region" description="Helical" evidence="7">
    <location>
        <begin position="314"/>
        <end position="332"/>
    </location>
</feature>
<feature type="transmembrane region" description="Helical" evidence="7">
    <location>
        <begin position="171"/>
        <end position="189"/>
    </location>
</feature>
<feature type="transmembrane region" description="Helical" evidence="7">
    <location>
        <begin position="478"/>
        <end position="497"/>
    </location>
</feature>
<dbReference type="InterPro" id="IPR005829">
    <property type="entry name" value="Sugar_transporter_CS"/>
</dbReference>
<evidence type="ECO:0000256" key="6">
    <source>
        <dbReference type="ARBA" id="ARBA00023136"/>
    </source>
</evidence>
<feature type="transmembrane region" description="Helical" evidence="7">
    <location>
        <begin position="20"/>
        <end position="42"/>
    </location>
</feature>
<evidence type="ECO:0000256" key="4">
    <source>
        <dbReference type="ARBA" id="ARBA00022692"/>
    </source>
</evidence>
<proteinExistence type="predicted"/>
<protein>
    <submittedName>
        <fullName evidence="9">Unannotated protein</fullName>
    </submittedName>
</protein>
<evidence type="ECO:0000313" key="9">
    <source>
        <dbReference type="EMBL" id="CAB4766144.1"/>
    </source>
</evidence>
<feature type="transmembrane region" description="Helical" evidence="7">
    <location>
        <begin position="401"/>
        <end position="424"/>
    </location>
</feature>
<evidence type="ECO:0000256" key="7">
    <source>
        <dbReference type="SAM" id="Phobius"/>
    </source>
</evidence>
<dbReference type="PANTHER" id="PTHR23501:SF197">
    <property type="entry name" value="COMD"/>
    <property type="match status" value="1"/>
</dbReference>
<evidence type="ECO:0000256" key="2">
    <source>
        <dbReference type="ARBA" id="ARBA00022448"/>
    </source>
</evidence>
<dbReference type="InterPro" id="IPR004638">
    <property type="entry name" value="EmrB-like"/>
</dbReference>
<dbReference type="InterPro" id="IPR011701">
    <property type="entry name" value="MFS"/>
</dbReference>
<feature type="transmembrane region" description="Helical" evidence="7">
    <location>
        <begin position="143"/>
        <end position="165"/>
    </location>
</feature>
<dbReference type="SUPFAM" id="SSF103473">
    <property type="entry name" value="MFS general substrate transporter"/>
    <property type="match status" value="1"/>
</dbReference>
<evidence type="ECO:0000259" key="8">
    <source>
        <dbReference type="PROSITE" id="PS50850"/>
    </source>
</evidence>
<dbReference type="GO" id="GO:0022857">
    <property type="term" value="F:transmembrane transporter activity"/>
    <property type="evidence" value="ECO:0007669"/>
    <property type="project" value="InterPro"/>
</dbReference>
<dbReference type="Gene3D" id="1.20.1720.10">
    <property type="entry name" value="Multidrug resistance protein D"/>
    <property type="match status" value="1"/>
</dbReference>
<feature type="transmembrane region" description="Helical" evidence="7">
    <location>
        <begin position="238"/>
        <end position="256"/>
    </location>
</feature>
<feature type="transmembrane region" description="Helical" evidence="7">
    <location>
        <begin position="339"/>
        <end position="357"/>
    </location>
</feature>
<dbReference type="PANTHER" id="PTHR23501">
    <property type="entry name" value="MAJOR FACILITATOR SUPERFAMILY"/>
    <property type="match status" value="1"/>
</dbReference>
<dbReference type="CDD" id="cd17502">
    <property type="entry name" value="MFS_Azr1_MDR_like"/>
    <property type="match status" value="1"/>
</dbReference>
<sequence length="515" mass="54634">MQTEERLSGSGLKPREIHVVMIAVMTGMFLAAIDGTIVSTAMPTIVGELGNQSQAPWITVGYLMTQCISTPIIGKISDLFGRKQVFQATIVVFLAASVLASAAQNMPQLVLFRALQGIGAGGLLSLPMAIVGDILPPTERARYQGYIAASFAFATLLGPLAGGFFVDRFSWRWVFFINLPIGLMSMVLVQKKLHISRTPTRRSIDFAGAFALSAAISPVVLALLWSGETHGWDSSQTLGLFALGALATLVFVRIELRATEPILPMSMFSDRVLRTSLIGGFVIGIAMYSVASWTTLFLQVVANTSATVSGLLTAPNAFGLTVASIVSGRLIAKHRIYKPFPIIGVAILGVGAVLLGTMNENTGKWDVCLRLAVAGLGMGQIGPSLTIIVQNAVDYKDLGVATAGLSFIRTLGGVFGSAVIGAVFQNRLNVLIPRYVGAEAMATLPDPQSLRGKPSVIHALPEPIQGQVIRAFADAISISVRCAIPVLIVALIVFAMIPKIPLRDTFDSSHATSTE</sequence>
<keyword evidence="4 7" id="KW-0812">Transmembrane</keyword>
<dbReference type="Gene3D" id="1.20.1250.20">
    <property type="entry name" value="MFS general substrate transporter like domains"/>
    <property type="match status" value="1"/>
</dbReference>
<evidence type="ECO:0000256" key="5">
    <source>
        <dbReference type="ARBA" id="ARBA00022989"/>
    </source>
</evidence>
<evidence type="ECO:0000256" key="1">
    <source>
        <dbReference type="ARBA" id="ARBA00004651"/>
    </source>
</evidence>
<evidence type="ECO:0000256" key="3">
    <source>
        <dbReference type="ARBA" id="ARBA00022475"/>
    </source>
</evidence>
<accession>A0A6J6V3H1</accession>
<feature type="transmembrane region" description="Helical" evidence="7">
    <location>
        <begin position="277"/>
        <end position="302"/>
    </location>
</feature>
<feature type="transmembrane region" description="Helical" evidence="7">
    <location>
        <begin position="110"/>
        <end position="131"/>
    </location>
</feature>
<dbReference type="PROSITE" id="PS50850">
    <property type="entry name" value="MFS"/>
    <property type="match status" value="1"/>
</dbReference>
<dbReference type="Pfam" id="PF07690">
    <property type="entry name" value="MFS_1"/>
    <property type="match status" value="1"/>
</dbReference>
<keyword evidence="2" id="KW-0813">Transport</keyword>
<dbReference type="GO" id="GO:0005886">
    <property type="term" value="C:plasma membrane"/>
    <property type="evidence" value="ECO:0007669"/>
    <property type="project" value="UniProtKB-SubCell"/>
</dbReference>
<feature type="transmembrane region" description="Helical" evidence="7">
    <location>
        <begin position="369"/>
        <end position="389"/>
    </location>
</feature>
<organism evidence="9">
    <name type="scientific">freshwater metagenome</name>
    <dbReference type="NCBI Taxonomy" id="449393"/>
    <lineage>
        <taxon>unclassified sequences</taxon>
        <taxon>metagenomes</taxon>
        <taxon>ecological metagenomes</taxon>
    </lineage>
</organism>
<dbReference type="NCBIfam" id="TIGR00711">
    <property type="entry name" value="efflux_EmrB"/>
    <property type="match status" value="1"/>
</dbReference>
<comment type="subcellular location">
    <subcellularLocation>
        <location evidence="1">Cell membrane</location>
        <topology evidence="1">Multi-pass membrane protein</topology>
    </subcellularLocation>
</comment>
<dbReference type="PRINTS" id="PR01036">
    <property type="entry name" value="TCRTETB"/>
</dbReference>
<feature type="transmembrane region" description="Helical" evidence="7">
    <location>
        <begin position="85"/>
        <end position="104"/>
    </location>
</feature>
<feature type="domain" description="Major facilitator superfamily (MFS) profile" evidence="8">
    <location>
        <begin position="20"/>
        <end position="501"/>
    </location>
</feature>
<dbReference type="FunFam" id="1.20.1720.10:FF:000004">
    <property type="entry name" value="EmrB/QacA family drug resistance transporter"/>
    <property type="match status" value="1"/>
</dbReference>
<dbReference type="PROSITE" id="PS00216">
    <property type="entry name" value="SUGAR_TRANSPORT_1"/>
    <property type="match status" value="1"/>
</dbReference>
<keyword evidence="6 7" id="KW-0472">Membrane</keyword>
<dbReference type="AlphaFoldDB" id="A0A6J6V3H1"/>
<dbReference type="InterPro" id="IPR036259">
    <property type="entry name" value="MFS_trans_sf"/>
</dbReference>
<feature type="transmembrane region" description="Helical" evidence="7">
    <location>
        <begin position="209"/>
        <end position="226"/>
    </location>
</feature>
<dbReference type="EMBL" id="CAEZYR010000143">
    <property type="protein sequence ID" value="CAB4766144.1"/>
    <property type="molecule type" value="Genomic_DNA"/>
</dbReference>
<gene>
    <name evidence="9" type="ORF">UFOPK2754_02791</name>
</gene>
<keyword evidence="5 7" id="KW-1133">Transmembrane helix</keyword>
<reference evidence="9" key="1">
    <citation type="submission" date="2020-05" db="EMBL/GenBank/DDBJ databases">
        <authorList>
            <person name="Chiriac C."/>
            <person name="Salcher M."/>
            <person name="Ghai R."/>
            <person name="Kavagutti S V."/>
        </authorList>
    </citation>
    <scope>NUCLEOTIDE SEQUENCE</scope>
</reference>
<keyword evidence="3" id="KW-1003">Cell membrane</keyword>